<dbReference type="SUPFAM" id="SSF51338">
    <property type="entry name" value="Composite domain of metallo-dependent hydrolases"/>
    <property type="match status" value="2"/>
</dbReference>
<dbReference type="Proteomes" id="UP000193224">
    <property type="component" value="Unassembled WGS sequence"/>
</dbReference>
<gene>
    <name evidence="2" type="primary">dan</name>
    <name evidence="2" type="ORF">ROA7745_04494</name>
</gene>
<name>A0A1X7BYM5_9RHOB</name>
<dbReference type="SUPFAM" id="SSF51556">
    <property type="entry name" value="Metallo-dependent hydrolases"/>
    <property type="match status" value="1"/>
</dbReference>
<dbReference type="AlphaFoldDB" id="A0A1X7BYM5"/>
<dbReference type="Gene3D" id="3.20.20.140">
    <property type="entry name" value="Metal-dependent hydrolases"/>
    <property type="match status" value="1"/>
</dbReference>
<evidence type="ECO:0000259" key="1">
    <source>
        <dbReference type="Pfam" id="PF07969"/>
    </source>
</evidence>
<sequence length="490" mass="52219">MKTVRGHVPDNCDIIIQGATIIDGTGAPVQAADIAVLGNQIVHIGDCSTLQAETSIDGTGLCAAPGFIDVHTHDDWALLRTPDMPFKVTQGVTTVVAGNCGISAAPFRMQDGLPDPFNVVPGLREYSFDSVAEYRQRLTTSPPAVNVRLLAGHSSLRATVMGTDLARPASGEEIDLMAQLLDTALTEGAAGLSSGLDYPASLEAPMDEVVALAKVVSGHQNTIYATHIRDEGDGVIGAVSEALETGQRAKARLVLSHHKCAGKANFGKSVKTLEMIDLARRHGEVSFDVYPYVASSSALLERFVGSASKVIVIWSTPYPELGGQLLDDIAANWGVTREEACHRLKPAGAIYFDMDEADVQRIMKHPVAMIGSDGLPGTEKPHPRLWGTFPRVLGHYVRELKLLSLTEAIHKMTGLSASRFSISDRGVIAAGKKADLVLFDAHKVKDLADFSNPEQPSAGICHVLVNGQFALRHGIQTDTRAGVFLGNQAA</sequence>
<dbReference type="GO" id="GO:0047420">
    <property type="term" value="F:N-acyl-D-amino-acid deacylase activity"/>
    <property type="evidence" value="ECO:0007669"/>
    <property type="project" value="UniProtKB-EC"/>
</dbReference>
<feature type="domain" description="Amidohydrolase 3" evidence="1">
    <location>
        <begin position="357"/>
        <end position="469"/>
    </location>
</feature>
<dbReference type="InterPro" id="IPR023100">
    <property type="entry name" value="D-aminoacylase_insert_dom_sf"/>
</dbReference>
<dbReference type="Pfam" id="PF07969">
    <property type="entry name" value="Amidohydro_3"/>
    <property type="match status" value="2"/>
</dbReference>
<protein>
    <submittedName>
        <fullName evidence="2">D-aminoacylase</fullName>
        <ecNumber evidence="2">3.5.1.81</ecNumber>
    </submittedName>
</protein>
<feature type="domain" description="Amidohydrolase 3" evidence="1">
    <location>
        <begin position="56"/>
        <end position="252"/>
    </location>
</feature>
<dbReference type="GO" id="GO:0005829">
    <property type="term" value="C:cytosol"/>
    <property type="evidence" value="ECO:0007669"/>
    <property type="project" value="TreeGrafter"/>
</dbReference>
<dbReference type="CDD" id="cd01297">
    <property type="entry name" value="D-aminoacylase"/>
    <property type="match status" value="1"/>
</dbReference>
<dbReference type="Gene3D" id="3.30.1490.130">
    <property type="entry name" value="D-aminoacylase. Domain 3"/>
    <property type="match status" value="1"/>
</dbReference>
<keyword evidence="2" id="KW-0378">Hydrolase</keyword>
<dbReference type="InterPro" id="IPR013108">
    <property type="entry name" value="Amidohydro_3"/>
</dbReference>
<dbReference type="OrthoDB" id="9815027at2"/>
<dbReference type="EMBL" id="FWXB01000032">
    <property type="protein sequence ID" value="SMC14625.1"/>
    <property type="molecule type" value="Genomic_DNA"/>
</dbReference>
<dbReference type="PANTHER" id="PTHR11647">
    <property type="entry name" value="HYDRANTOINASE/DIHYDROPYRIMIDINASE FAMILY MEMBER"/>
    <property type="match status" value="1"/>
</dbReference>
<dbReference type="InterPro" id="IPR032466">
    <property type="entry name" value="Metal_Hydrolase"/>
</dbReference>
<keyword evidence="3" id="KW-1185">Reference proteome</keyword>
<proteinExistence type="predicted"/>
<evidence type="ECO:0000313" key="2">
    <source>
        <dbReference type="EMBL" id="SMC14625.1"/>
    </source>
</evidence>
<dbReference type="RefSeq" id="WP_085802516.1">
    <property type="nucleotide sequence ID" value="NZ_FWXB01000032.1"/>
</dbReference>
<organism evidence="2 3">
    <name type="scientific">Roseovarius aestuarii</name>
    <dbReference type="NCBI Taxonomy" id="475083"/>
    <lineage>
        <taxon>Bacteria</taxon>
        <taxon>Pseudomonadati</taxon>
        <taxon>Pseudomonadota</taxon>
        <taxon>Alphaproteobacteria</taxon>
        <taxon>Rhodobacterales</taxon>
        <taxon>Roseobacteraceae</taxon>
        <taxon>Roseovarius</taxon>
    </lineage>
</organism>
<dbReference type="InterPro" id="IPR011059">
    <property type="entry name" value="Metal-dep_hydrolase_composite"/>
</dbReference>
<dbReference type="GO" id="GO:0016812">
    <property type="term" value="F:hydrolase activity, acting on carbon-nitrogen (but not peptide) bonds, in cyclic amides"/>
    <property type="evidence" value="ECO:0007669"/>
    <property type="project" value="TreeGrafter"/>
</dbReference>
<reference evidence="2 3" key="1">
    <citation type="submission" date="2017-03" db="EMBL/GenBank/DDBJ databases">
        <authorList>
            <person name="Afonso C.L."/>
            <person name="Miller P.J."/>
            <person name="Scott M.A."/>
            <person name="Spackman E."/>
            <person name="Goraichik I."/>
            <person name="Dimitrov K.M."/>
            <person name="Suarez D.L."/>
            <person name="Swayne D.E."/>
        </authorList>
    </citation>
    <scope>NUCLEOTIDE SEQUENCE [LARGE SCALE GENOMIC DNA]</scope>
    <source>
        <strain evidence="2 3">CECT 7745</strain>
    </source>
</reference>
<dbReference type="PANTHER" id="PTHR11647:SF1">
    <property type="entry name" value="COLLAPSIN RESPONSE MEDIATOR PROTEIN"/>
    <property type="match status" value="1"/>
</dbReference>
<dbReference type="EC" id="3.5.1.81" evidence="2"/>
<dbReference type="InterPro" id="IPR050378">
    <property type="entry name" value="Metallo-dep_Hydrolases_sf"/>
</dbReference>
<dbReference type="Gene3D" id="2.30.40.10">
    <property type="entry name" value="Urease, subunit C, domain 1"/>
    <property type="match status" value="1"/>
</dbReference>
<accession>A0A1X7BYM5</accession>
<evidence type="ECO:0000313" key="3">
    <source>
        <dbReference type="Proteomes" id="UP000193224"/>
    </source>
</evidence>